<dbReference type="GO" id="GO:0008206">
    <property type="term" value="P:bile acid metabolic process"/>
    <property type="evidence" value="ECO:0007669"/>
    <property type="project" value="UniProtKB-ARBA"/>
</dbReference>
<dbReference type="RefSeq" id="WP_156187408.1">
    <property type="nucleotide sequence ID" value="NZ_LFZW01000001.1"/>
</dbReference>
<dbReference type="Gene3D" id="3.40.50.720">
    <property type="entry name" value="NAD(P)-binding Rossmann-like Domain"/>
    <property type="match status" value="1"/>
</dbReference>
<dbReference type="GO" id="GO:0003858">
    <property type="term" value="F:3-hydroxybutyrate dehydrogenase activity"/>
    <property type="evidence" value="ECO:0007669"/>
    <property type="project" value="UniProtKB-EC"/>
</dbReference>
<dbReference type="NCBIfam" id="NF009093">
    <property type="entry name" value="PRK12429.1"/>
    <property type="match status" value="1"/>
</dbReference>
<gene>
    <name evidence="4" type="ORF">AC625_03965</name>
</gene>
<comment type="caution">
    <text evidence="4">The sequence shown here is derived from an EMBL/GenBank/DDBJ whole genome shotgun (WGS) entry which is preliminary data.</text>
</comment>
<dbReference type="Proteomes" id="UP000037146">
    <property type="component" value="Unassembled WGS sequence"/>
</dbReference>
<evidence type="ECO:0000313" key="4">
    <source>
        <dbReference type="EMBL" id="KMY48770.1"/>
    </source>
</evidence>
<protein>
    <submittedName>
        <fullName evidence="4">3-hydroxybutyrate dehydrogenase</fullName>
        <ecNumber evidence="4">1.1.1.30</ecNumber>
    </submittedName>
</protein>
<name>A0A0K9GQ35_9BACI</name>
<dbReference type="STRING" id="1679170.AC625_03965"/>
<sequence length="253" mass="26984">MTTQKERTILVTGAAQGIGYAIAESFINNGDFVAILDLNLEAAESAAARLGTAKGYKVDVANEDNVKSVIDQIISERGTVNVLVNNAGLQHISPVEDFPLEKWNLLIDVILTGTFLMTKHVLPTMKKQQKGRIINISSAHGRVPDAYKSAYCAAKYGQVGFTQVTALETAQDGITCNTIMPGPVRTELIEKQLPKLAEQDGTTVEVALNHHILGKQWMKRLLEPSEIGATAVFLASDGAAAITGEGIGVTGGI</sequence>
<reference evidence="5" key="1">
    <citation type="submission" date="2015-07" db="EMBL/GenBank/DDBJ databases">
        <title>Genome sequencing project for genomic taxonomy and phylogenomics of Bacillus-like bacteria.</title>
        <authorList>
            <person name="Liu B."/>
            <person name="Wang J."/>
            <person name="Zhu Y."/>
            <person name="Liu G."/>
            <person name="Chen Q."/>
            <person name="Chen Z."/>
            <person name="Lan J."/>
            <person name="Che J."/>
            <person name="Ge C."/>
            <person name="Shi H."/>
            <person name="Pan Z."/>
            <person name="Liu X."/>
        </authorList>
    </citation>
    <scope>NUCLEOTIDE SEQUENCE [LARGE SCALE GENOMIC DNA]</scope>
    <source>
        <strain evidence="5">FJAT-27997</strain>
    </source>
</reference>
<accession>A0A0K9GQ35</accession>
<keyword evidence="2 4" id="KW-0560">Oxidoreductase</keyword>
<dbReference type="FunFam" id="3.40.50.720:FF:000084">
    <property type="entry name" value="Short-chain dehydrogenase reductase"/>
    <property type="match status" value="1"/>
</dbReference>
<evidence type="ECO:0000313" key="5">
    <source>
        <dbReference type="Proteomes" id="UP000037146"/>
    </source>
</evidence>
<dbReference type="OrthoDB" id="9803333at2"/>
<dbReference type="EMBL" id="LFZW01000001">
    <property type="protein sequence ID" value="KMY48770.1"/>
    <property type="molecule type" value="Genomic_DNA"/>
</dbReference>
<dbReference type="PRINTS" id="PR00081">
    <property type="entry name" value="GDHRDH"/>
</dbReference>
<dbReference type="AlphaFoldDB" id="A0A0K9GQ35"/>
<dbReference type="PATRIC" id="fig|1679170.3.peg.843"/>
<dbReference type="EC" id="1.1.1.30" evidence="4"/>
<organism evidence="4 5">
    <name type="scientific">Peribacillus loiseleuriae</name>
    <dbReference type="NCBI Taxonomy" id="1679170"/>
    <lineage>
        <taxon>Bacteria</taxon>
        <taxon>Bacillati</taxon>
        <taxon>Bacillota</taxon>
        <taxon>Bacilli</taxon>
        <taxon>Bacillales</taxon>
        <taxon>Bacillaceae</taxon>
        <taxon>Peribacillus</taxon>
    </lineage>
</organism>
<evidence type="ECO:0000256" key="3">
    <source>
        <dbReference type="RuleBase" id="RU000363"/>
    </source>
</evidence>
<dbReference type="SUPFAM" id="SSF51735">
    <property type="entry name" value="NAD(P)-binding Rossmann-fold domains"/>
    <property type="match status" value="1"/>
</dbReference>
<comment type="similarity">
    <text evidence="1 3">Belongs to the short-chain dehydrogenases/reductases (SDR) family.</text>
</comment>
<evidence type="ECO:0000256" key="1">
    <source>
        <dbReference type="ARBA" id="ARBA00006484"/>
    </source>
</evidence>
<dbReference type="PANTHER" id="PTHR42879">
    <property type="entry name" value="3-OXOACYL-(ACYL-CARRIER-PROTEIN) REDUCTASE"/>
    <property type="match status" value="1"/>
</dbReference>
<keyword evidence="5" id="KW-1185">Reference proteome</keyword>
<evidence type="ECO:0000256" key="2">
    <source>
        <dbReference type="ARBA" id="ARBA00023002"/>
    </source>
</evidence>
<dbReference type="InterPro" id="IPR050259">
    <property type="entry name" value="SDR"/>
</dbReference>
<dbReference type="PANTHER" id="PTHR42879:SF2">
    <property type="entry name" value="3-OXOACYL-[ACYL-CARRIER-PROTEIN] REDUCTASE FABG"/>
    <property type="match status" value="1"/>
</dbReference>
<dbReference type="PRINTS" id="PR00080">
    <property type="entry name" value="SDRFAMILY"/>
</dbReference>
<proteinExistence type="inferred from homology"/>
<dbReference type="InterPro" id="IPR036291">
    <property type="entry name" value="NAD(P)-bd_dom_sf"/>
</dbReference>
<dbReference type="InterPro" id="IPR002347">
    <property type="entry name" value="SDR_fam"/>
</dbReference>
<dbReference type="Pfam" id="PF00106">
    <property type="entry name" value="adh_short"/>
    <property type="match status" value="1"/>
</dbReference>